<evidence type="ECO:0000313" key="1">
    <source>
        <dbReference type="EMBL" id="HIX80765.1"/>
    </source>
</evidence>
<sequence length="64" mass="7131">MVIKTDREMHITSVMNLISSILKSNKMTLKISSYTDANGSVDNYLCVVDETNGKEYGISVNETK</sequence>
<name>A0A9D1XMN7_9FIRM</name>
<comment type="caution">
    <text evidence="1">The sequence shown here is derived from an EMBL/GenBank/DDBJ whole genome shotgun (WGS) entry which is preliminary data.</text>
</comment>
<dbReference type="AlphaFoldDB" id="A0A9D1XMN7"/>
<protein>
    <submittedName>
        <fullName evidence="1">Uncharacterized protein</fullName>
    </submittedName>
</protein>
<organism evidence="1 2">
    <name type="scientific">Candidatus Erysipelatoclostridium merdavium</name>
    <dbReference type="NCBI Taxonomy" id="2838566"/>
    <lineage>
        <taxon>Bacteria</taxon>
        <taxon>Bacillati</taxon>
        <taxon>Bacillota</taxon>
        <taxon>Erysipelotrichia</taxon>
        <taxon>Erysipelotrichales</taxon>
        <taxon>Erysipelotrichales incertae sedis</taxon>
    </lineage>
</organism>
<proteinExistence type="predicted"/>
<accession>A0A9D1XMN7</accession>
<gene>
    <name evidence="1" type="ORF">H9980_02195</name>
</gene>
<dbReference type="Proteomes" id="UP000886724">
    <property type="component" value="Unassembled WGS sequence"/>
</dbReference>
<evidence type="ECO:0000313" key="2">
    <source>
        <dbReference type="Proteomes" id="UP000886724"/>
    </source>
</evidence>
<dbReference type="EMBL" id="DXET01000055">
    <property type="protein sequence ID" value="HIX80765.1"/>
    <property type="molecule type" value="Genomic_DNA"/>
</dbReference>
<reference evidence="1" key="2">
    <citation type="submission" date="2021-04" db="EMBL/GenBank/DDBJ databases">
        <authorList>
            <person name="Gilroy R."/>
        </authorList>
    </citation>
    <scope>NUCLEOTIDE SEQUENCE</scope>
    <source>
        <strain evidence="1">ChiGjej1B1-14440</strain>
    </source>
</reference>
<reference evidence="1" key="1">
    <citation type="journal article" date="2021" name="PeerJ">
        <title>Extensive microbial diversity within the chicken gut microbiome revealed by metagenomics and culture.</title>
        <authorList>
            <person name="Gilroy R."/>
            <person name="Ravi A."/>
            <person name="Getino M."/>
            <person name="Pursley I."/>
            <person name="Horton D.L."/>
            <person name="Alikhan N.F."/>
            <person name="Baker D."/>
            <person name="Gharbi K."/>
            <person name="Hall N."/>
            <person name="Watson M."/>
            <person name="Adriaenssens E.M."/>
            <person name="Foster-Nyarko E."/>
            <person name="Jarju S."/>
            <person name="Secka A."/>
            <person name="Antonio M."/>
            <person name="Oren A."/>
            <person name="Chaudhuri R.R."/>
            <person name="La Ragione R."/>
            <person name="Hildebrand F."/>
            <person name="Pallen M.J."/>
        </authorList>
    </citation>
    <scope>NUCLEOTIDE SEQUENCE</scope>
    <source>
        <strain evidence="1">ChiGjej1B1-14440</strain>
    </source>
</reference>